<reference evidence="1 2" key="1">
    <citation type="submission" date="2016-02" db="EMBL/GenBank/DDBJ databases">
        <title>Genome sequence of Tissierella creatinophila DSM 6911.</title>
        <authorList>
            <person name="Poehlein A."/>
            <person name="Daniel R."/>
        </authorList>
    </citation>
    <scope>NUCLEOTIDE SEQUENCE [LARGE SCALE GENOMIC DNA]</scope>
    <source>
        <strain evidence="1 2">DSM 6911</strain>
    </source>
</reference>
<evidence type="ECO:0000313" key="1">
    <source>
        <dbReference type="EMBL" id="OLS02471.1"/>
    </source>
</evidence>
<dbReference type="Proteomes" id="UP000186112">
    <property type="component" value="Unassembled WGS sequence"/>
</dbReference>
<evidence type="ECO:0000313" key="2">
    <source>
        <dbReference type="Proteomes" id="UP000186112"/>
    </source>
</evidence>
<protein>
    <submittedName>
        <fullName evidence="1">Uncharacterized protein</fullName>
    </submittedName>
</protein>
<comment type="caution">
    <text evidence="1">The sequence shown here is derived from an EMBL/GenBank/DDBJ whole genome shotgun (WGS) entry which is preliminary data.</text>
</comment>
<dbReference type="EMBL" id="LTDM01000026">
    <property type="protein sequence ID" value="OLS02471.1"/>
    <property type="molecule type" value="Genomic_DNA"/>
</dbReference>
<name>A0A1U7M5A6_TISCR</name>
<keyword evidence="2" id="KW-1185">Reference proteome</keyword>
<dbReference type="RefSeq" id="WP_198927529.1">
    <property type="nucleotide sequence ID" value="NZ_LTDM01000026.1"/>
</dbReference>
<dbReference type="AlphaFoldDB" id="A0A1U7M5A6"/>
<gene>
    <name evidence="1" type="ORF">TICRE_15520</name>
</gene>
<sequence length="105" mass="12385">MEIEFRRIFLKNIKKIIINNGCIPTPRAKNVDFMRKYFLDDKDLREIILDLSPSDCIGGPEPDRDGYPGHILKFKSSYLDEVIIYIKIRYNPPEQVIIISFHEDE</sequence>
<proteinExistence type="predicted"/>
<organism evidence="1 2">
    <name type="scientific">Tissierella creatinophila DSM 6911</name>
    <dbReference type="NCBI Taxonomy" id="1123403"/>
    <lineage>
        <taxon>Bacteria</taxon>
        <taxon>Bacillati</taxon>
        <taxon>Bacillota</taxon>
        <taxon>Tissierellia</taxon>
        <taxon>Tissierellales</taxon>
        <taxon>Tissierellaceae</taxon>
        <taxon>Tissierella</taxon>
    </lineage>
</organism>
<accession>A0A1U7M5A6</accession>